<dbReference type="Proteomes" id="UP000053615">
    <property type="component" value="Unassembled WGS sequence"/>
</dbReference>
<feature type="non-terminal residue" evidence="1">
    <location>
        <position position="72"/>
    </location>
</feature>
<gene>
    <name evidence="1" type="ORF">N325_03222</name>
</gene>
<protein>
    <submittedName>
        <fullName evidence="1">Uncharacterized protein</fullName>
    </submittedName>
</protein>
<keyword evidence="2" id="KW-1185">Reference proteome</keyword>
<proteinExistence type="predicted"/>
<evidence type="ECO:0000313" key="1">
    <source>
        <dbReference type="EMBL" id="KFP29070.1"/>
    </source>
</evidence>
<accession>A0A091JWJ2</accession>
<organism evidence="1 2">
    <name type="scientific">Colius striatus</name>
    <name type="common">Speckled mousebird</name>
    <dbReference type="NCBI Taxonomy" id="57412"/>
    <lineage>
        <taxon>Eukaryota</taxon>
        <taxon>Metazoa</taxon>
        <taxon>Chordata</taxon>
        <taxon>Craniata</taxon>
        <taxon>Vertebrata</taxon>
        <taxon>Euteleostomi</taxon>
        <taxon>Archelosauria</taxon>
        <taxon>Archosauria</taxon>
        <taxon>Dinosauria</taxon>
        <taxon>Saurischia</taxon>
        <taxon>Theropoda</taxon>
        <taxon>Coelurosauria</taxon>
        <taxon>Aves</taxon>
        <taxon>Neognathae</taxon>
        <taxon>Neoaves</taxon>
        <taxon>Telluraves</taxon>
        <taxon>Coraciimorphae</taxon>
        <taxon>Coliiformes</taxon>
        <taxon>Coliidae</taxon>
        <taxon>Colius</taxon>
    </lineage>
</organism>
<evidence type="ECO:0000313" key="2">
    <source>
        <dbReference type="Proteomes" id="UP000053615"/>
    </source>
</evidence>
<dbReference type="EMBL" id="KK534722">
    <property type="protein sequence ID" value="KFP29070.1"/>
    <property type="molecule type" value="Genomic_DNA"/>
</dbReference>
<name>A0A091JWJ2_COLST</name>
<sequence>MRENLLPRVHSIKIICSGFTRETGRKKPKQSAQRRKSFCENIQNFCTKPTSVYFAAQIHPTEIYCTHTHTHT</sequence>
<dbReference type="AlphaFoldDB" id="A0A091JWJ2"/>
<reference evidence="1 2" key="1">
    <citation type="submission" date="2014-04" db="EMBL/GenBank/DDBJ databases">
        <title>Genome evolution of avian class.</title>
        <authorList>
            <person name="Zhang G."/>
            <person name="Li C."/>
        </authorList>
    </citation>
    <scope>NUCLEOTIDE SEQUENCE [LARGE SCALE GENOMIC DNA]</scope>
    <source>
        <strain evidence="1">BGI_N325</strain>
    </source>
</reference>